<organism evidence="2 3">
    <name type="scientific">Candidatus Halobonum tyrrellensis G22</name>
    <dbReference type="NCBI Taxonomy" id="1324957"/>
    <lineage>
        <taxon>Archaea</taxon>
        <taxon>Methanobacteriati</taxon>
        <taxon>Methanobacteriota</taxon>
        <taxon>Stenosarchaea group</taxon>
        <taxon>Halobacteria</taxon>
        <taxon>Halobacteriales</taxon>
        <taxon>Haloferacaceae</taxon>
        <taxon>Candidatus Halobonum</taxon>
    </lineage>
</organism>
<dbReference type="eggNOG" id="arCOG04566">
    <property type="taxonomic scope" value="Archaea"/>
</dbReference>
<dbReference type="Proteomes" id="UP000017840">
    <property type="component" value="Unassembled WGS sequence"/>
</dbReference>
<proteinExistence type="predicted"/>
<dbReference type="EMBL" id="ASGZ01000063">
    <property type="protein sequence ID" value="ESP87127.1"/>
    <property type="molecule type" value="Genomic_DNA"/>
</dbReference>
<sequence length="299" mass="31215">MAGELVDGLPEGLRAWVDARAEETGRSRAEVLARAVTVQRLLAEYDGPLPDASTLDAAAAGGADPQSGGDGALADRLDATDERVEAVADEFDEKLADVRDRVVQVKREADAKVDADHDHPELRRSAEAAADLADDVEAVRAAVDALDARFAEGFDNYEEVLERLTDAVDELDGKATTLASAVADLRERAADADARRSRREAAADLKREANRLGVEAAACDHCGEAVRLALLTRPACPHCDGAFDGVATASGLDGLLGRATLTAGRDGTDGRADDTGTDDAGTDTDGSGTDPVRVLGRGE</sequence>
<dbReference type="PATRIC" id="fig|1324957.4.peg.3177"/>
<evidence type="ECO:0000256" key="1">
    <source>
        <dbReference type="SAM" id="MobiDB-lite"/>
    </source>
</evidence>
<evidence type="ECO:0000313" key="2">
    <source>
        <dbReference type="EMBL" id="ESP87127.1"/>
    </source>
</evidence>
<keyword evidence="3" id="KW-1185">Reference proteome</keyword>
<feature type="region of interest" description="Disordered" evidence="1">
    <location>
        <begin position="262"/>
        <end position="299"/>
    </location>
</feature>
<gene>
    <name evidence="2" type="ORF">K933_15647</name>
</gene>
<dbReference type="Gene3D" id="1.10.287.1490">
    <property type="match status" value="1"/>
</dbReference>
<dbReference type="RefSeq" id="WP_023395700.1">
    <property type="nucleotide sequence ID" value="NZ_ASGZ01000063.1"/>
</dbReference>
<accession>V4IV98</accession>
<evidence type="ECO:0000313" key="3">
    <source>
        <dbReference type="Proteomes" id="UP000017840"/>
    </source>
</evidence>
<reference evidence="2 3" key="1">
    <citation type="journal article" date="2013" name="Genome Announc.">
        <title>Draft Genome Sequence of 'Candidatus Halobonum tyrrellensis' Strain G22, Isolated from the Hypersaline Waters of Lake Tyrrell, Australia.</title>
        <authorList>
            <person name="Ugalde J.A."/>
            <person name="Narasingarao P."/>
            <person name="Kuo S."/>
            <person name="Podell S."/>
            <person name="Allen E.E."/>
        </authorList>
    </citation>
    <scope>NUCLEOTIDE SEQUENCE [LARGE SCALE GENOMIC DNA]</scope>
    <source>
        <strain evidence="2 3">G22</strain>
    </source>
</reference>
<dbReference type="AlphaFoldDB" id="V4IV98"/>
<name>V4IV98_9EURY</name>
<dbReference type="OrthoDB" id="178000at2157"/>
<comment type="caution">
    <text evidence="2">The sequence shown here is derived from an EMBL/GenBank/DDBJ whole genome shotgun (WGS) entry which is preliminary data.</text>
</comment>
<protein>
    <submittedName>
        <fullName evidence="2">Ribbon-helix-helix protein, copg family</fullName>
    </submittedName>
</protein>